<proteinExistence type="predicted"/>
<dbReference type="RefSeq" id="WP_229931983.1">
    <property type="nucleotide sequence ID" value="NZ_CAJHOF010000001.1"/>
</dbReference>
<feature type="domain" description="Glycosyltransferase 2-like" evidence="1">
    <location>
        <begin position="7"/>
        <end position="153"/>
    </location>
</feature>
<dbReference type="InterPro" id="IPR029044">
    <property type="entry name" value="Nucleotide-diphossugar_trans"/>
</dbReference>
<keyword evidence="3" id="KW-1185">Reference proteome</keyword>
<dbReference type="InterPro" id="IPR001173">
    <property type="entry name" value="Glyco_trans_2-like"/>
</dbReference>
<evidence type="ECO:0000313" key="3">
    <source>
        <dbReference type="Proteomes" id="UP000789803"/>
    </source>
</evidence>
<dbReference type="PANTHER" id="PTHR10859">
    <property type="entry name" value="GLYCOSYL TRANSFERASE"/>
    <property type="match status" value="1"/>
</dbReference>
<dbReference type="Pfam" id="PF00535">
    <property type="entry name" value="Glycos_transf_2"/>
    <property type="match status" value="1"/>
</dbReference>
<accession>A0ABM8Q2E9</accession>
<organism evidence="2 3">
    <name type="scientific">Campylobacter majalis</name>
    <dbReference type="NCBI Taxonomy" id="2790656"/>
    <lineage>
        <taxon>Bacteria</taxon>
        <taxon>Pseudomonadati</taxon>
        <taxon>Campylobacterota</taxon>
        <taxon>Epsilonproteobacteria</taxon>
        <taxon>Campylobacterales</taxon>
        <taxon>Campylobacteraceae</taxon>
        <taxon>Campylobacter</taxon>
    </lineage>
</organism>
<dbReference type="SUPFAM" id="SSF53448">
    <property type="entry name" value="Nucleotide-diphospho-sugar transferases"/>
    <property type="match status" value="1"/>
</dbReference>
<evidence type="ECO:0000313" key="2">
    <source>
        <dbReference type="EMBL" id="CAD7286934.1"/>
    </source>
</evidence>
<dbReference type="Proteomes" id="UP000789803">
    <property type="component" value="Unassembled WGS sequence"/>
</dbReference>
<dbReference type="CDD" id="cd04179">
    <property type="entry name" value="DPM_DPG-synthase_like"/>
    <property type="match status" value="1"/>
</dbReference>
<reference evidence="2 3" key="1">
    <citation type="submission" date="2020-11" db="EMBL/GenBank/DDBJ databases">
        <authorList>
            <person name="Peeters C."/>
        </authorList>
    </citation>
    <scope>NUCLEOTIDE SEQUENCE [LARGE SCALE GENOMIC DNA]</scope>
    <source>
        <strain evidence="2 3">LMG 7974</strain>
    </source>
</reference>
<comment type="caution">
    <text evidence="2">The sequence shown here is derived from an EMBL/GenBank/DDBJ whole genome shotgun (WGS) entry which is preliminary data.</text>
</comment>
<name>A0ABM8Q2E9_9BACT</name>
<gene>
    <name evidence="2" type="ORF">LMG7974_00157</name>
</gene>
<protein>
    <recommendedName>
        <fullName evidence="1">Glycosyltransferase 2-like domain-containing protein</fullName>
    </recommendedName>
</protein>
<dbReference type="PANTHER" id="PTHR10859:SF91">
    <property type="entry name" value="DOLICHYL-PHOSPHATE BETA-GLUCOSYLTRANSFERASE"/>
    <property type="match status" value="1"/>
</dbReference>
<evidence type="ECO:0000259" key="1">
    <source>
        <dbReference type="Pfam" id="PF00535"/>
    </source>
</evidence>
<dbReference type="Gene3D" id="3.90.550.10">
    <property type="entry name" value="Spore Coat Polysaccharide Biosynthesis Protein SpsA, Chain A"/>
    <property type="match status" value="1"/>
</dbReference>
<sequence length="235" mass="26939">MYKLAFLIPHFNHSTKLAKMIEILKKYECDILIVDDASKDEHKDALNQLNVSVLYRQNNGGKGAAFKDGIRHLSRLGFTHVLQIDADMQHDLSVIDEFIKLSKLNPCSLVCGAPKYGNDAPKSRLYGRKITNFWVAINTLNMSIKDAMCGFRIYPVDLTLRVISACRADRMDFDIEILYLLLRSDANVIWMDVKVCYDSDGVSHFRAFRDNLAISKTHAKYFLSLPKYFFKKVMS</sequence>
<dbReference type="EMBL" id="CAJHOF010000001">
    <property type="protein sequence ID" value="CAD7286934.1"/>
    <property type="molecule type" value="Genomic_DNA"/>
</dbReference>